<organism evidence="2 3">
    <name type="scientific">Corynebacterium frankenforstense DSM 45800</name>
    <dbReference type="NCBI Taxonomy" id="1437875"/>
    <lineage>
        <taxon>Bacteria</taxon>
        <taxon>Bacillati</taxon>
        <taxon>Actinomycetota</taxon>
        <taxon>Actinomycetes</taxon>
        <taxon>Mycobacteriales</taxon>
        <taxon>Corynebacteriaceae</taxon>
        <taxon>Corynebacterium</taxon>
    </lineage>
</organism>
<evidence type="ECO:0000256" key="1">
    <source>
        <dbReference type="SAM" id="Phobius"/>
    </source>
</evidence>
<dbReference type="AlphaFoldDB" id="A0A1L7CSX6"/>
<dbReference type="Pfam" id="PF12028">
    <property type="entry name" value="DUF3515"/>
    <property type="match status" value="1"/>
</dbReference>
<keyword evidence="1" id="KW-0812">Transmembrane</keyword>
<proteinExistence type="predicted"/>
<sequence>MGDTNQFSRTPVYAALVLAVVLVVGVLIGARVVFERAGDQPVALPDLPAGQADSPECTGLIEDLPDSLGDFDRAELAEPAPAGAAAWSKSSTERVTLRCGVDAPAQWTEGAETEESGGVEWLPVTDPDTDLTTWYSVDRSVVVAVTAEGFDPTEELAEPVAALPAGSVERNPLPLADLDTPEAGGCEEVLAALPGEIGDYRRVEAEAPRAHWTARGLPPVVAVCGVAMPESYAPGGQVTEINGVNWFSEGDTLYALGLDEVVAVSTPPVGADGVLVALSDALKEAQ</sequence>
<dbReference type="KEGG" id="cfk:CFRA_06470"/>
<accession>A0A1L7CSX6</accession>
<evidence type="ECO:0000313" key="3">
    <source>
        <dbReference type="Proteomes" id="UP000185434"/>
    </source>
</evidence>
<keyword evidence="1" id="KW-1133">Transmembrane helix</keyword>
<feature type="transmembrane region" description="Helical" evidence="1">
    <location>
        <begin position="12"/>
        <end position="34"/>
    </location>
</feature>
<dbReference type="STRING" id="1437875.CFRA_06470"/>
<keyword evidence="3" id="KW-1185">Reference proteome</keyword>
<dbReference type="EMBL" id="CP009247">
    <property type="protein sequence ID" value="APT88953.1"/>
    <property type="molecule type" value="Genomic_DNA"/>
</dbReference>
<dbReference type="OrthoDB" id="4422435at2"/>
<protein>
    <recommendedName>
        <fullName evidence="4">DUF3515 domain-containing protein</fullName>
    </recommendedName>
</protein>
<dbReference type="InterPro" id="IPR021903">
    <property type="entry name" value="DUF3515"/>
</dbReference>
<dbReference type="Proteomes" id="UP000185434">
    <property type="component" value="Chromosome"/>
</dbReference>
<evidence type="ECO:0000313" key="2">
    <source>
        <dbReference type="EMBL" id="APT88953.1"/>
    </source>
</evidence>
<gene>
    <name evidence="2" type="ORF">CFRA_06470</name>
</gene>
<reference evidence="2 3" key="1">
    <citation type="submission" date="2014-08" db="EMBL/GenBank/DDBJ databases">
        <title>Complete genome sequence of Corynebacterium frankenforstense ST18(T) (=DSM 45800(T)), isolated from raw cow milk.</title>
        <authorList>
            <person name="Ruckert C."/>
            <person name="Albersmeier A."/>
            <person name="Winkler A."/>
            <person name="Lipski A."/>
            <person name="Kalinowski J."/>
        </authorList>
    </citation>
    <scope>NUCLEOTIDE SEQUENCE [LARGE SCALE GENOMIC DNA]</scope>
    <source>
        <strain evidence="2 3">ST18</strain>
    </source>
</reference>
<dbReference type="RefSeq" id="WP_075663934.1">
    <property type="nucleotide sequence ID" value="NZ_CP009247.1"/>
</dbReference>
<name>A0A1L7CSX6_9CORY</name>
<keyword evidence="1" id="KW-0472">Membrane</keyword>
<evidence type="ECO:0008006" key="4">
    <source>
        <dbReference type="Google" id="ProtNLM"/>
    </source>
</evidence>